<keyword evidence="4" id="KW-1185">Reference proteome</keyword>
<keyword evidence="1" id="KW-0812">Transmembrane</keyword>
<keyword evidence="1" id="KW-0472">Membrane</keyword>
<evidence type="ECO:0000259" key="2">
    <source>
        <dbReference type="Pfam" id="PF20515"/>
    </source>
</evidence>
<dbReference type="OrthoDB" id="2506686at2759"/>
<sequence>MWAIGWRKSQDFLQIVGRYIKKLTLKKVKKYDEHFKKSYRAGEIIGHYFQEMASIPFKKNQTLMKKFNIPSFESLQFQDKPGPLSCSPHLTFTTNGFFNPPHVDKNDILEYYFFLFLPTYSATGTLDLILAMMLLVVPLVFLTTSLELNLNANMGL</sequence>
<evidence type="ECO:0000256" key="1">
    <source>
        <dbReference type="SAM" id="Phobius"/>
    </source>
</evidence>
<evidence type="ECO:0000313" key="3">
    <source>
        <dbReference type="EMBL" id="KNZ45412.1"/>
    </source>
</evidence>
<keyword evidence="1" id="KW-1133">Transmembrane helix</keyword>
<comment type="caution">
    <text evidence="3">The sequence shown here is derived from an EMBL/GenBank/DDBJ whole genome shotgun (WGS) entry which is preliminary data.</text>
</comment>
<feature type="domain" description="Tet-like 2OG-Fe(II) oxygenase" evidence="2">
    <location>
        <begin position="1"/>
        <end position="126"/>
    </location>
</feature>
<dbReference type="AlphaFoldDB" id="A0A0L6UAY6"/>
<dbReference type="Pfam" id="PF20515">
    <property type="entry name" value="2OG-FeII_Oxy_6"/>
    <property type="match status" value="1"/>
</dbReference>
<name>A0A0L6UAY6_9BASI</name>
<feature type="transmembrane region" description="Helical" evidence="1">
    <location>
        <begin position="111"/>
        <end position="141"/>
    </location>
</feature>
<dbReference type="EMBL" id="LAVV01013663">
    <property type="protein sequence ID" value="KNZ45412.1"/>
    <property type="molecule type" value="Genomic_DNA"/>
</dbReference>
<reference evidence="3 4" key="1">
    <citation type="submission" date="2015-08" db="EMBL/GenBank/DDBJ databases">
        <title>Next Generation Sequencing and Analysis of the Genome of Puccinia sorghi L Schw, the Causal Agent of Maize Common Rust.</title>
        <authorList>
            <person name="Rochi L."/>
            <person name="Burguener G."/>
            <person name="Darino M."/>
            <person name="Turjanski A."/>
            <person name="Kreff E."/>
            <person name="Dieguez M.J."/>
            <person name="Sacco F."/>
        </authorList>
    </citation>
    <scope>NUCLEOTIDE SEQUENCE [LARGE SCALE GENOMIC DNA]</scope>
    <source>
        <strain evidence="3 4">RO10H11247</strain>
    </source>
</reference>
<evidence type="ECO:0000313" key="4">
    <source>
        <dbReference type="Proteomes" id="UP000037035"/>
    </source>
</evidence>
<dbReference type="VEuPathDB" id="FungiDB:VP01_8152g2"/>
<proteinExistence type="predicted"/>
<accession>A0A0L6UAY6</accession>
<dbReference type="InterPro" id="IPR046798">
    <property type="entry name" value="2OG-FeII_Oxy_6"/>
</dbReference>
<organism evidence="3 4">
    <name type="scientific">Puccinia sorghi</name>
    <dbReference type="NCBI Taxonomy" id="27349"/>
    <lineage>
        <taxon>Eukaryota</taxon>
        <taxon>Fungi</taxon>
        <taxon>Dikarya</taxon>
        <taxon>Basidiomycota</taxon>
        <taxon>Pucciniomycotina</taxon>
        <taxon>Pucciniomycetes</taxon>
        <taxon>Pucciniales</taxon>
        <taxon>Pucciniaceae</taxon>
        <taxon>Puccinia</taxon>
    </lineage>
</organism>
<gene>
    <name evidence="3" type="ORF">VP01_8152g2</name>
</gene>
<dbReference type="Proteomes" id="UP000037035">
    <property type="component" value="Unassembled WGS sequence"/>
</dbReference>
<protein>
    <recommendedName>
        <fullName evidence="2">Tet-like 2OG-Fe(II) oxygenase domain-containing protein</fullName>
    </recommendedName>
</protein>